<keyword evidence="2" id="KW-1185">Reference proteome</keyword>
<dbReference type="Proteomes" id="UP000183567">
    <property type="component" value="Unassembled WGS sequence"/>
</dbReference>
<evidence type="ECO:0000313" key="1">
    <source>
        <dbReference type="EMBL" id="OJA21453.1"/>
    </source>
</evidence>
<evidence type="ECO:0000313" key="2">
    <source>
        <dbReference type="Proteomes" id="UP000183567"/>
    </source>
</evidence>
<accession>A0A1J8QKH1</accession>
<protein>
    <submittedName>
        <fullName evidence="1">Uncharacterized protein</fullName>
    </submittedName>
</protein>
<sequence>MTNCKPWIQLFNHDGRSFSRTAQRRPLQYSPSCRDMRGNSRVAFLLATT</sequence>
<name>A0A1J8QKH1_9AGAM</name>
<reference evidence="1 2" key="1">
    <citation type="submission" date="2016-03" db="EMBL/GenBank/DDBJ databases">
        <title>Comparative genomics of the ectomycorrhizal sister species Rhizopogon vinicolor and Rhizopogon vesiculosus (Basidiomycota: Boletales) reveals a divergence of the mating type B locus.</title>
        <authorList>
            <person name="Mujic A.B."/>
            <person name="Kuo A."/>
            <person name="Tritt A."/>
            <person name="Lipzen A."/>
            <person name="Chen C."/>
            <person name="Johnson J."/>
            <person name="Sharma A."/>
            <person name="Barry K."/>
            <person name="Grigoriev I.V."/>
            <person name="Spatafora J.W."/>
        </authorList>
    </citation>
    <scope>NUCLEOTIDE SEQUENCE [LARGE SCALE GENOMIC DNA]</scope>
    <source>
        <strain evidence="1 2">AM-OR11-056</strain>
    </source>
</reference>
<comment type="caution">
    <text evidence="1">The sequence shown here is derived from an EMBL/GenBank/DDBJ whole genome shotgun (WGS) entry which is preliminary data.</text>
</comment>
<gene>
    <name evidence="1" type="ORF">AZE42_13766</name>
</gene>
<dbReference type="AlphaFoldDB" id="A0A1J8QKH1"/>
<proteinExistence type="predicted"/>
<organism evidence="1 2">
    <name type="scientific">Rhizopogon vesiculosus</name>
    <dbReference type="NCBI Taxonomy" id="180088"/>
    <lineage>
        <taxon>Eukaryota</taxon>
        <taxon>Fungi</taxon>
        <taxon>Dikarya</taxon>
        <taxon>Basidiomycota</taxon>
        <taxon>Agaricomycotina</taxon>
        <taxon>Agaricomycetes</taxon>
        <taxon>Agaricomycetidae</taxon>
        <taxon>Boletales</taxon>
        <taxon>Suillineae</taxon>
        <taxon>Rhizopogonaceae</taxon>
        <taxon>Rhizopogon</taxon>
    </lineage>
</organism>
<dbReference type="EMBL" id="LVVM01000126">
    <property type="protein sequence ID" value="OJA21453.1"/>
    <property type="molecule type" value="Genomic_DNA"/>
</dbReference>